<evidence type="ECO:0000256" key="4">
    <source>
        <dbReference type="ARBA" id="ARBA00022840"/>
    </source>
</evidence>
<dbReference type="SMART" id="SM00382">
    <property type="entry name" value="AAA"/>
    <property type="match status" value="1"/>
</dbReference>
<evidence type="ECO:0000256" key="2">
    <source>
        <dbReference type="ARBA" id="ARBA00022692"/>
    </source>
</evidence>
<dbReference type="Gene3D" id="1.20.1560.10">
    <property type="entry name" value="ABC transporter type 1, transmembrane domain"/>
    <property type="match status" value="1"/>
</dbReference>
<dbReference type="InterPro" id="IPR039421">
    <property type="entry name" value="Type_1_exporter"/>
</dbReference>
<proteinExistence type="inferred from homology"/>
<dbReference type="PANTHER" id="PTHR24221">
    <property type="entry name" value="ATP-BINDING CASSETTE SUB-FAMILY B"/>
    <property type="match status" value="1"/>
</dbReference>
<evidence type="ECO:0000256" key="6">
    <source>
        <dbReference type="ARBA" id="ARBA00023136"/>
    </source>
</evidence>
<evidence type="ECO:0000256" key="8">
    <source>
        <dbReference type="SAM" id="Phobius"/>
    </source>
</evidence>
<evidence type="ECO:0000256" key="1">
    <source>
        <dbReference type="ARBA" id="ARBA00004141"/>
    </source>
</evidence>
<keyword evidence="5 8" id="KW-1133">Transmembrane helix</keyword>
<dbReference type="InterPro" id="IPR003593">
    <property type="entry name" value="AAA+_ATPase"/>
</dbReference>
<feature type="transmembrane region" description="Helical" evidence="8">
    <location>
        <begin position="479"/>
        <end position="505"/>
    </location>
</feature>
<evidence type="ECO:0000256" key="5">
    <source>
        <dbReference type="ARBA" id="ARBA00022989"/>
    </source>
</evidence>
<accession>A0A9W8AAQ9</accession>
<comment type="similarity">
    <text evidence="7">Belongs to the ABC transporter superfamily. ABCB family. Heavy Metal importer (TC 3.A.1.210) subfamily.</text>
</comment>
<feature type="transmembrane region" description="Helical" evidence="8">
    <location>
        <begin position="70"/>
        <end position="95"/>
    </location>
</feature>
<dbReference type="EMBL" id="JANBPT010000149">
    <property type="protein sequence ID" value="KAJ1926810.1"/>
    <property type="molecule type" value="Genomic_DNA"/>
</dbReference>
<dbReference type="GO" id="GO:0016020">
    <property type="term" value="C:membrane"/>
    <property type="evidence" value="ECO:0007669"/>
    <property type="project" value="UniProtKB-SubCell"/>
</dbReference>
<keyword evidence="6 8" id="KW-0472">Membrane</keyword>
<dbReference type="InterPro" id="IPR027417">
    <property type="entry name" value="P-loop_NTPase"/>
</dbReference>
<reference evidence="10" key="1">
    <citation type="submission" date="2022-07" db="EMBL/GenBank/DDBJ databases">
        <title>Phylogenomic reconstructions and comparative analyses of Kickxellomycotina fungi.</title>
        <authorList>
            <person name="Reynolds N.K."/>
            <person name="Stajich J.E."/>
            <person name="Barry K."/>
            <person name="Grigoriev I.V."/>
            <person name="Crous P."/>
            <person name="Smith M.E."/>
        </authorList>
    </citation>
    <scope>NUCLEOTIDE SEQUENCE</scope>
    <source>
        <strain evidence="10">RSA 861</strain>
    </source>
</reference>
<dbReference type="GO" id="GO:0016887">
    <property type="term" value="F:ATP hydrolysis activity"/>
    <property type="evidence" value="ECO:0007669"/>
    <property type="project" value="InterPro"/>
</dbReference>
<keyword evidence="4" id="KW-0067">ATP-binding</keyword>
<feature type="transmembrane region" description="Helical" evidence="8">
    <location>
        <begin position="198"/>
        <end position="220"/>
    </location>
</feature>
<dbReference type="PANTHER" id="PTHR24221:SF654">
    <property type="entry name" value="ATP-BINDING CASSETTE SUB-FAMILY B MEMBER 6"/>
    <property type="match status" value="1"/>
</dbReference>
<evidence type="ECO:0000313" key="10">
    <source>
        <dbReference type="EMBL" id="KAJ1926810.1"/>
    </source>
</evidence>
<dbReference type="PROSITE" id="PS50893">
    <property type="entry name" value="ABC_TRANSPORTER_2"/>
    <property type="match status" value="1"/>
</dbReference>
<dbReference type="SUPFAM" id="SSF52540">
    <property type="entry name" value="P-loop containing nucleoside triphosphate hydrolases"/>
    <property type="match status" value="1"/>
</dbReference>
<dbReference type="InterPro" id="IPR003439">
    <property type="entry name" value="ABC_transporter-like_ATP-bd"/>
</dbReference>
<feature type="transmembrane region" description="Helical" evidence="8">
    <location>
        <begin position="6"/>
        <end position="26"/>
    </location>
</feature>
<feature type="transmembrane region" description="Helical" evidence="8">
    <location>
        <begin position="391"/>
        <end position="410"/>
    </location>
</feature>
<keyword evidence="11" id="KW-1185">Reference proteome</keyword>
<dbReference type="PROSITE" id="PS00211">
    <property type="entry name" value="ABC_TRANSPORTER_1"/>
    <property type="match status" value="1"/>
</dbReference>
<feature type="transmembrane region" description="Helical" evidence="8">
    <location>
        <begin position="115"/>
        <end position="137"/>
    </location>
</feature>
<dbReference type="InterPro" id="IPR017871">
    <property type="entry name" value="ABC_transporter-like_CS"/>
</dbReference>
<sequence length="935" mass="106130">MLAVEYGLLTFALSLLPMIGTAYVLYRFSRYHVASAYQDVEETPKEFSTVLGPVAYSGYRRTAANTQIGIVHLAASGLATGVHMLLIIGHVALGMHLGAGSEISRLKTAPVLAELARVGVGFVMWAMYLMTLPHNPVVPLQTNDFVLWMYNFGWKVQYLLTLWGTLTVAALLDLAVSASLASRVVVGYPTAGLDWAALLFRPILNLILVATTILWLLTYAHRYRIPLISKGVGTVWLCLPLLVRNRLASWCGVQWLTTDLLPLSLDDPLWPIPGGLTWRPSAWCHEVAKEVRRIEYLKGVSLTAFEYRPRWAREDDVAAEQAARATGVFRQRYLIYQRLFNLFYRNRGVALAMLVSTGLTIVEDWAKSYLNYLERSFSLRYGESIPTVGEVFFFLWCIRQITTYVVPYVIRWLQFRIDAKGFNQFKTELHARILYWNSHTREGRCFTYRDLATMYNTVSSFQRELQSLVSETISLAMNVYLAVTLLGGYRVLPIMAALTVIKLLLQYHLSAVVNLPKDFNEPSSNHRIGLNDIVNQRIRYICTLRFLHSSEFERDRVHRSANDLREFQRDWEVNWDWLWNQLLVELPYYLWAWLCLHRLQTGQLTRSECLVAMAEFTQLRFSLYKLLGNVMGGNERQRFRETGQWLDLIAGKPDLCDPDQPLEIDWAVAKSDGVAIELDGVSFGYKNGPLVLRDVSVRIPAHQVTAIVGRSGCGKTTLFHLLTRGADVTEGRILFNGNDIRQLRLRDLRRHMARVDQYPQTFQESVYYNVAYGRTGEGHLASAEEVVAALKAVDLYDRVSSQCLGIHGWDGKFSGGELQKLALAQCLIKDAPVLLLDECTAALDPLSEVAIMNRIIGRSGDYRRRTVVMIAHRLSTVVDADQIIVMDAGRIVEVGSHPELLAKEGLYCRMWTMYTSPERSQLNIDSLIDQLQGES</sequence>
<organism evidence="10 11">
    <name type="scientific">Tieghemiomyces parasiticus</name>
    <dbReference type="NCBI Taxonomy" id="78921"/>
    <lineage>
        <taxon>Eukaryota</taxon>
        <taxon>Fungi</taxon>
        <taxon>Fungi incertae sedis</taxon>
        <taxon>Zoopagomycota</taxon>
        <taxon>Kickxellomycotina</taxon>
        <taxon>Dimargaritomycetes</taxon>
        <taxon>Dimargaritales</taxon>
        <taxon>Dimargaritaceae</taxon>
        <taxon>Tieghemiomyces</taxon>
    </lineage>
</organism>
<evidence type="ECO:0000256" key="3">
    <source>
        <dbReference type="ARBA" id="ARBA00022741"/>
    </source>
</evidence>
<keyword evidence="2 8" id="KW-0812">Transmembrane</keyword>
<dbReference type="InterPro" id="IPR036640">
    <property type="entry name" value="ABC1_TM_sf"/>
</dbReference>
<keyword evidence="3" id="KW-0547">Nucleotide-binding</keyword>
<dbReference type="Gene3D" id="3.40.50.300">
    <property type="entry name" value="P-loop containing nucleotide triphosphate hydrolases"/>
    <property type="match status" value="1"/>
</dbReference>
<gene>
    <name evidence="10" type="primary">atm1_2</name>
    <name evidence="10" type="ORF">IWQ60_003475</name>
</gene>
<evidence type="ECO:0000256" key="7">
    <source>
        <dbReference type="ARBA" id="ARBA00024363"/>
    </source>
</evidence>
<comment type="subcellular location">
    <subcellularLocation>
        <location evidence="1">Membrane</location>
        <topology evidence="1">Multi-pass membrane protein</topology>
    </subcellularLocation>
</comment>
<evidence type="ECO:0000313" key="11">
    <source>
        <dbReference type="Proteomes" id="UP001150569"/>
    </source>
</evidence>
<dbReference type="Pfam" id="PF00005">
    <property type="entry name" value="ABC_tran"/>
    <property type="match status" value="1"/>
</dbReference>
<feature type="domain" description="ABC transporter" evidence="9">
    <location>
        <begin position="676"/>
        <end position="913"/>
    </location>
</feature>
<dbReference type="GO" id="GO:0042626">
    <property type="term" value="F:ATPase-coupled transmembrane transporter activity"/>
    <property type="evidence" value="ECO:0007669"/>
    <property type="project" value="TreeGrafter"/>
</dbReference>
<dbReference type="AlphaFoldDB" id="A0A9W8AAQ9"/>
<protein>
    <submittedName>
        <fullName evidence="10">Mitochondrial ABC iron transporter Atm1</fullName>
    </submittedName>
</protein>
<feature type="transmembrane region" description="Helical" evidence="8">
    <location>
        <begin position="158"/>
        <end position="178"/>
    </location>
</feature>
<name>A0A9W8AAQ9_9FUNG</name>
<evidence type="ECO:0000259" key="9">
    <source>
        <dbReference type="PROSITE" id="PS50893"/>
    </source>
</evidence>
<comment type="caution">
    <text evidence="10">The sequence shown here is derived from an EMBL/GenBank/DDBJ whole genome shotgun (WGS) entry which is preliminary data.</text>
</comment>
<dbReference type="Proteomes" id="UP001150569">
    <property type="component" value="Unassembled WGS sequence"/>
</dbReference>
<feature type="transmembrane region" description="Helical" evidence="8">
    <location>
        <begin position="342"/>
        <end position="362"/>
    </location>
</feature>
<dbReference type="OrthoDB" id="6500128at2759"/>
<dbReference type="GO" id="GO:0005524">
    <property type="term" value="F:ATP binding"/>
    <property type="evidence" value="ECO:0007669"/>
    <property type="project" value="UniProtKB-KW"/>
</dbReference>